<protein>
    <submittedName>
        <fullName evidence="4">Uncharacterized protein</fullName>
    </submittedName>
</protein>
<dbReference type="InterPro" id="IPR027417">
    <property type="entry name" value="P-loop_NTPase"/>
</dbReference>
<dbReference type="AlphaFoldDB" id="A0A8H7KGY0"/>
<proteinExistence type="predicted"/>
<keyword evidence="2" id="KW-0547">Nucleotide-binding</keyword>
<dbReference type="PANTHER" id="PTHR23359">
    <property type="entry name" value="NUCLEOTIDE KINASE"/>
    <property type="match status" value="1"/>
</dbReference>
<name>A0A8H7KGY0_AGABI</name>
<dbReference type="GO" id="GO:0006139">
    <property type="term" value="P:nucleobase-containing compound metabolic process"/>
    <property type="evidence" value="ECO:0007669"/>
    <property type="project" value="InterPro"/>
</dbReference>
<dbReference type="GO" id="GO:0019205">
    <property type="term" value="F:nucleobase-containing compound kinase activity"/>
    <property type="evidence" value="ECO:0007669"/>
    <property type="project" value="InterPro"/>
</dbReference>
<evidence type="ECO:0000256" key="3">
    <source>
        <dbReference type="ARBA" id="ARBA00022777"/>
    </source>
</evidence>
<accession>A0A8H7KGY0</accession>
<dbReference type="GO" id="GO:0005524">
    <property type="term" value="F:ATP binding"/>
    <property type="evidence" value="ECO:0007669"/>
    <property type="project" value="InterPro"/>
</dbReference>
<evidence type="ECO:0000313" key="4">
    <source>
        <dbReference type="EMBL" id="KAF7773684.1"/>
    </source>
</evidence>
<dbReference type="EMBL" id="JABXXO010000007">
    <property type="protein sequence ID" value="KAF7773684.1"/>
    <property type="molecule type" value="Genomic_DNA"/>
</dbReference>
<comment type="caution">
    <text evidence="4">The sequence shown here is derived from an EMBL/GenBank/DDBJ whole genome shotgun (WGS) entry which is preliminary data.</text>
</comment>
<evidence type="ECO:0000256" key="2">
    <source>
        <dbReference type="ARBA" id="ARBA00022741"/>
    </source>
</evidence>
<dbReference type="Gene3D" id="3.40.50.300">
    <property type="entry name" value="P-loop containing nucleotide triphosphate hydrolases"/>
    <property type="match status" value="1"/>
</dbReference>
<dbReference type="InterPro" id="IPR000850">
    <property type="entry name" value="Adenylat/UMP-CMP_kin"/>
</dbReference>
<dbReference type="Proteomes" id="UP000629468">
    <property type="component" value="Unassembled WGS sequence"/>
</dbReference>
<keyword evidence="3" id="KW-0418">Kinase</keyword>
<evidence type="ECO:0000313" key="5">
    <source>
        <dbReference type="Proteomes" id="UP000629468"/>
    </source>
</evidence>
<evidence type="ECO:0000256" key="1">
    <source>
        <dbReference type="ARBA" id="ARBA00022679"/>
    </source>
</evidence>
<sequence>MPIPSEDSHSLLFDSSKVTVLFVLGGRGAGKRFLSKLSSPRSRLSTLKARLLRVALPPFLFLPLTFPPASDLLRTEQVREGSEYGQLIRICIREGTIVPSHVTITAITLIQNAMTAVLVERSGSGNGWNDGRGRFPIDGFPRTMEQAKSSDDTVWCLPLSPSIVFNC</sequence>
<gene>
    <name evidence="4" type="ORF">Agabi119p4_5851</name>
</gene>
<organism evidence="4 5">
    <name type="scientific">Agaricus bisporus var. burnettii</name>
    <dbReference type="NCBI Taxonomy" id="192524"/>
    <lineage>
        <taxon>Eukaryota</taxon>
        <taxon>Fungi</taxon>
        <taxon>Dikarya</taxon>
        <taxon>Basidiomycota</taxon>
        <taxon>Agaricomycotina</taxon>
        <taxon>Agaricomycetes</taxon>
        <taxon>Agaricomycetidae</taxon>
        <taxon>Agaricales</taxon>
        <taxon>Agaricineae</taxon>
        <taxon>Agaricaceae</taxon>
        <taxon>Agaricus</taxon>
    </lineage>
</organism>
<dbReference type="Pfam" id="PF00406">
    <property type="entry name" value="ADK"/>
    <property type="match status" value="1"/>
</dbReference>
<reference evidence="4 5" key="1">
    <citation type="journal article" name="Sci. Rep.">
        <title>Telomere-to-telomere assembled and centromere annotated genomes of the two main subspecies of the button mushroom Agaricus bisporus reveal especially polymorphic chromosome ends.</title>
        <authorList>
            <person name="Sonnenberg A.S.M."/>
            <person name="Sedaghat-Telgerd N."/>
            <person name="Lavrijssen B."/>
            <person name="Ohm R.A."/>
            <person name="Hendrickx P.M."/>
            <person name="Scholtmeijer K."/>
            <person name="Baars J.J.P."/>
            <person name="van Peer A."/>
        </authorList>
    </citation>
    <scope>NUCLEOTIDE SEQUENCE [LARGE SCALE GENOMIC DNA]</scope>
    <source>
        <strain evidence="4 5">H119_p4</strain>
    </source>
</reference>
<keyword evidence="1" id="KW-0808">Transferase</keyword>